<dbReference type="InterPro" id="IPR018192">
    <property type="entry name" value="Ribosomal_uS5_N_CS"/>
</dbReference>
<comment type="caution">
    <text evidence="11">The sequence shown here is derived from an EMBL/GenBank/DDBJ whole genome shotgun (WGS) entry which is preliminary data.</text>
</comment>
<organism evidence="11 12">
    <name type="scientific">Candidatus Yanofskybacteria bacterium RIFCSPLOWO2_01_FULL_49_25</name>
    <dbReference type="NCBI Taxonomy" id="1802701"/>
    <lineage>
        <taxon>Bacteria</taxon>
        <taxon>Candidatus Yanofskyibacteriota</taxon>
    </lineage>
</organism>
<dbReference type="PANTHER" id="PTHR48432">
    <property type="entry name" value="S5 DRBM DOMAIN-CONTAINING PROTEIN"/>
    <property type="match status" value="1"/>
</dbReference>
<dbReference type="SUPFAM" id="SSF54768">
    <property type="entry name" value="dsRNA-binding domain-like"/>
    <property type="match status" value="1"/>
</dbReference>
<dbReference type="PANTHER" id="PTHR48432:SF1">
    <property type="entry name" value="S5 DRBM DOMAIN-CONTAINING PROTEIN"/>
    <property type="match status" value="1"/>
</dbReference>
<name>A0A1F8GUT8_9BACT</name>
<evidence type="ECO:0000256" key="8">
    <source>
        <dbReference type="PROSITE-ProRule" id="PRU00268"/>
    </source>
</evidence>
<dbReference type="AlphaFoldDB" id="A0A1F8GUT8"/>
<evidence type="ECO:0000259" key="10">
    <source>
        <dbReference type="PROSITE" id="PS50881"/>
    </source>
</evidence>
<dbReference type="GO" id="GO:0019843">
    <property type="term" value="F:rRNA binding"/>
    <property type="evidence" value="ECO:0007669"/>
    <property type="project" value="UniProtKB-KW"/>
</dbReference>
<keyword evidence="5 8" id="KW-0687">Ribonucleoprotein</keyword>
<feature type="domain" description="S5 DRBM" evidence="10">
    <location>
        <begin position="11"/>
        <end position="74"/>
    </location>
</feature>
<dbReference type="EMBL" id="MGKP01000009">
    <property type="protein sequence ID" value="OGN29194.1"/>
    <property type="molecule type" value="Genomic_DNA"/>
</dbReference>
<dbReference type="InterPro" id="IPR000851">
    <property type="entry name" value="Ribosomal_uS5"/>
</dbReference>
<dbReference type="GO" id="GO:1990904">
    <property type="term" value="C:ribonucleoprotein complex"/>
    <property type="evidence" value="ECO:0007669"/>
    <property type="project" value="UniProtKB-UniRule"/>
</dbReference>
<evidence type="ECO:0000256" key="3">
    <source>
        <dbReference type="ARBA" id="ARBA00022884"/>
    </source>
</evidence>
<evidence type="ECO:0000256" key="9">
    <source>
        <dbReference type="RuleBase" id="RU003823"/>
    </source>
</evidence>
<gene>
    <name evidence="11" type="ORF">A3A33_02715</name>
</gene>
<dbReference type="GO" id="GO:0006412">
    <property type="term" value="P:translation"/>
    <property type="evidence" value="ECO:0007669"/>
    <property type="project" value="InterPro"/>
</dbReference>
<evidence type="ECO:0000256" key="5">
    <source>
        <dbReference type="ARBA" id="ARBA00023274"/>
    </source>
</evidence>
<keyword evidence="2" id="KW-0699">rRNA-binding</keyword>
<evidence type="ECO:0000256" key="4">
    <source>
        <dbReference type="ARBA" id="ARBA00022980"/>
    </source>
</evidence>
<dbReference type="PROSITE" id="PS00585">
    <property type="entry name" value="RIBOSOMAL_S5"/>
    <property type="match status" value="1"/>
</dbReference>
<dbReference type="Proteomes" id="UP000179047">
    <property type="component" value="Unassembled WGS sequence"/>
</dbReference>
<dbReference type="FunFam" id="3.30.230.10:FF:000002">
    <property type="entry name" value="30S ribosomal protein S5"/>
    <property type="match status" value="1"/>
</dbReference>
<sequence length="168" mass="18100">MGGRPKEKQEFDSRLIDLARVSRVTKGGKRFSFRATVVLGDGKGRVGIGTAQGRDVAQAMQKATQKGRKNIIRVTAVKGTIPHEVLYKYHSAVVLLKPAPIGNGVKAGGPVRIIAKLAGIENITAKLIERTGNKLNIARATIKALSELKYKETPIQQNNADTQSTTNS</sequence>
<dbReference type="InterPro" id="IPR005324">
    <property type="entry name" value="Ribosomal_uS5_C"/>
</dbReference>
<evidence type="ECO:0000313" key="11">
    <source>
        <dbReference type="EMBL" id="OGN29194.1"/>
    </source>
</evidence>
<proteinExistence type="inferred from homology"/>
<evidence type="ECO:0000256" key="1">
    <source>
        <dbReference type="ARBA" id="ARBA00008945"/>
    </source>
</evidence>
<evidence type="ECO:0000313" key="12">
    <source>
        <dbReference type="Proteomes" id="UP000179047"/>
    </source>
</evidence>
<dbReference type="GO" id="GO:0005840">
    <property type="term" value="C:ribosome"/>
    <property type="evidence" value="ECO:0007669"/>
    <property type="project" value="UniProtKB-KW"/>
</dbReference>
<protein>
    <recommendedName>
        <fullName evidence="6">Small ribosomal subunit protein uS5</fullName>
    </recommendedName>
    <alternativeName>
        <fullName evidence="7">30S ribosomal protein S5</fullName>
    </alternativeName>
</protein>
<accession>A0A1F8GUT8</accession>
<comment type="similarity">
    <text evidence="1 9">Belongs to the universal ribosomal protein uS5 family.</text>
</comment>
<dbReference type="InterPro" id="IPR014721">
    <property type="entry name" value="Ribsml_uS5_D2-typ_fold_subgr"/>
</dbReference>
<dbReference type="PROSITE" id="PS50881">
    <property type="entry name" value="S5_DSRBD"/>
    <property type="match status" value="1"/>
</dbReference>
<dbReference type="InterPro" id="IPR013810">
    <property type="entry name" value="Ribosomal_uS5_N"/>
</dbReference>
<dbReference type="GO" id="GO:0003735">
    <property type="term" value="F:structural constituent of ribosome"/>
    <property type="evidence" value="ECO:0007669"/>
    <property type="project" value="UniProtKB-UniRule"/>
</dbReference>
<dbReference type="SUPFAM" id="SSF54211">
    <property type="entry name" value="Ribosomal protein S5 domain 2-like"/>
    <property type="match status" value="1"/>
</dbReference>
<evidence type="ECO:0000256" key="7">
    <source>
        <dbReference type="ARBA" id="ARBA00035519"/>
    </source>
</evidence>
<dbReference type="InterPro" id="IPR020568">
    <property type="entry name" value="Ribosomal_Su5_D2-typ_SF"/>
</dbReference>
<dbReference type="STRING" id="1802701.A3A33_02715"/>
<dbReference type="Gene3D" id="3.30.230.10">
    <property type="match status" value="1"/>
</dbReference>
<dbReference type="Gene3D" id="3.30.160.20">
    <property type="match status" value="1"/>
</dbReference>
<keyword evidence="3" id="KW-0694">RNA-binding</keyword>
<evidence type="ECO:0000256" key="6">
    <source>
        <dbReference type="ARBA" id="ARBA00035255"/>
    </source>
</evidence>
<dbReference type="Pfam" id="PF00333">
    <property type="entry name" value="Ribosomal_S5"/>
    <property type="match status" value="1"/>
</dbReference>
<keyword evidence="4 8" id="KW-0689">Ribosomal protein</keyword>
<dbReference type="Pfam" id="PF03719">
    <property type="entry name" value="Ribosomal_S5_C"/>
    <property type="match status" value="1"/>
</dbReference>
<reference evidence="11 12" key="1">
    <citation type="journal article" date="2016" name="Nat. Commun.">
        <title>Thousands of microbial genomes shed light on interconnected biogeochemical processes in an aquifer system.</title>
        <authorList>
            <person name="Anantharaman K."/>
            <person name="Brown C.T."/>
            <person name="Hug L.A."/>
            <person name="Sharon I."/>
            <person name="Castelle C.J."/>
            <person name="Probst A.J."/>
            <person name="Thomas B.C."/>
            <person name="Singh A."/>
            <person name="Wilkins M.J."/>
            <person name="Karaoz U."/>
            <person name="Brodie E.L."/>
            <person name="Williams K.H."/>
            <person name="Hubbard S.S."/>
            <person name="Banfield J.F."/>
        </authorList>
    </citation>
    <scope>NUCLEOTIDE SEQUENCE [LARGE SCALE GENOMIC DNA]</scope>
</reference>
<evidence type="ECO:0000256" key="2">
    <source>
        <dbReference type="ARBA" id="ARBA00022730"/>
    </source>
</evidence>
<dbReference type="GO" id="GO:0005737">
    <property type="term" value="C:cytoplasm"/>
    <property type="evidence" value="ECO:0007669"/>
    <property type="project" value="UniProtKB-ARBA"/>
</dbReference>